<feature type="chain" id="PRO_5039918501" description="Secreted protein" evidence="2">
    <location>
        <begin position="19"/>
        <end position="177"/>
    </location>
</feature>
<gene>
    <name evidence="3" type="ORF">HPB51_021847</name>
</gene>
<dbReference type="Proteomes" id="UP000821866">
    <property type="component" value="Chromosome 4"/>
</dbReference>
<protein>
    <recommendedName>
        <fullName evidence="5">Secreted protein</fullName>
    </recommendedName>
</protein>
<reference evidence="3" key="1">
    <citation type="journal article" date="2020" name="Cell">
        <title>Large-Scale Comparative Analyses of Tick Genomes Elucidate Their Genetic Diversity and Vector Capacities.</title>
        <authorList>
            <consortium name="Tick Genome and Microbiome Consortium (TIGMIC)"/>
            <person name="Jia N."/>
            <person name="Wang J."/>
            <person name="Shi W."/>
            <person name="Du L."/>
            <person name="Sun Y."/>
            <person name="Zhan W."/>
            <person name="Jiang J.F."/>
            <person name="Wang Q."/>
            <person name="Zhang B."/>
            <person name="Ji P."/>
            <person name="Bell-Sakyi L."/>
            <person name="Cui X.M."/>
            <person name="Yuan T.T."/>
            <person name="Jiang B.G."/>
            <person name="Yang W.F."/>
            <person name="Lam T.T."/>
            <person name="Chang Q.C."/>
            <person name="Ding S.J."/>
            <person name="Wang X.J."/>
            <person name="Zhu J.G."/>
            <person name="Ruan X.D."/>
            <person name="Zhao L."/>
            <person name="Wei J.T."/>
            <person name="Ye R.Z."/>
            <person name="Que T.C."/>
            <person name="Du C.H."/>
            <person name="Zhou Y.H."/>
            <person name="Cheng J.X."/>
            <person name="Dai P.F."/>
            <person name="Guo W.B."/>
            <person name="Han X.H."/>
            <person name="Huang E.J."/>
            <person name="Li L.F."/>
            <person name="Wei W."/>
            <person name="Gao Y.C."/>
            <person name="Liu J.Z."/>
            <person name="Shao H.Z."/>
            <person name="Wang X."/>
            <person name="Wang C.C."/>
            <person name="Yang T.C."/>
            <person name="Huo Q.B."/>
            <person name="Li W."/>
            <person name="Chen H.Y."/>
            <person name="Chen S.E."/>
            <person name="Zhou L.G."/>
            <person name="Ni X.B."/>
            <person name="Tian J.H."/>
            <person name="Sheng Y."/>
            <person name="Liu T."/>
            <person name="Pan Y.S."/>
            <person name="Xia L.Y."/>
            <person name="Li J."/>
            <person name="Zhao F."/>
            <person name="Cao W.C."/>
        </authorList>
    </citation>
    <scope>NUCLEOTIDE SEQUENCE</scope>
    <source>
        <strain evidence="3">Rmic-2018</strain>
    </source>
</reference>
<evidence type="ECO:0000313" key="4">
    <source>
        <dbReference type="Proteomes" id="UP000821866"/>
    </source>
</evidence>
<reference evidence="3" key="2">
    <citation type="submission" date="2021-09" db="EMBL/GenBank/DDBJ databases">
        <authorList>
            <person name="Jia N."/>
            <person name="Wang J."/>
            <person name="Shi W."/>
            <person name="Du L."/>
            <person name="Sun Y."/>
            <person name="Zhan W."/>
            <person name="Jiang J."/>
            <person name="Wang Q."/>
            <person name="Zhang B."/>
            <person name="Ji P."/>
            <person name="Sakyi L.B."/>
            <person name="Cui X."/>
            <person name="Yuan T."/>
            <person name="Jiang B."/>
            <person name="Yang W."/>
            <person name="Lam T.T.-Y."/>
            <person name="Chang Q."/>
            <person name="Ding S."/>
            <person name="Wang X."/>
            <person name="Zhu J."/>
            <person name="Ruan X."/>
            <person name="Zhao L."/>
            <person name="Wei J."/>
            <person name="Que T."/>
            <person name="Du C."/>
            <person name="Cheng J."/>
            <person name="Dai P."/>
            <person name="Han X."/>
            <person name="Huang E."/>
            <person name="Gao Y."/>
            <person name="Liu J."/>
            <person name="Shao H."/>
            <person name="Ye R."/>
            <person name="Li L."/>
            <person name="Wei W."/>
            <person name="Wang X."/>
            <person name="Wang C."/>
            <person name="Huo Q."/>
            <person name="Li W."/>
            <person name="Guo W."/>
            <person name="Chen H."/>
            <person name="Chen S."/>
            <person name="Zhou L."/>
            <person name="Zhou L."/>
            <person name="Ni X."/>
            <person name="Tian J."/>
            <person name="Zhou Y."/>
            <person name="Sheng Y."/>
            <person name="Liu T."/>
            <person name="Pan Y."/>
            <person name="Xia L."/>
            <person name="Li J."/>
            <person name="Zhao F."/>
            <person name="Cao W."/>
        </authorList>
    </citation>
    <scope>NUCLEOTIDE SEQUENCE</scope>
    <source>
        <strain evidence="3">Rmic-2018</strain>
        <tissue evidence="3">Larvae</tissue>
    </source>
</reference>
<feature type="region of interest" description="Disordered" evidence="1">
    <location>
        <begin position="111"/>
        <end position="142"/>
    </location>
</feature>
<evidence type="ECO:0000313" key="3">
    <source>
        <dbReference type="EMBL" id="KAH8028992.1"/>
    </source>
</evidence>
<name>A0A9J6E4K2_RHIMP</name>
<sequence length="177" mass="19065">MSMLLFCGVACVLVFVIGLRSDTKLNAAYLFTNNTHRQEKESFQELHSDGDKDAIAAAAKTRLVTVRTTVATPSKTASKMDAGESLSTKGNVSVYHRYAVQTDVTIVAEKQQEEGKTGSDPSGHRNATNRNGGSRRSQSLSTDVAAAIEREWAFATNTYASRNGTDDGGRSMTMGVH</sequence>
<accession>A0A9J6E4K2</accession>
<dbReference type="EMBL" id="JABSTU010000006">
    <property type="protein sequence ID" value="KAH8028992.1"/>
    <property type="molecule type" value="Genomic_DNA"/>
</dbReference>
<feature type="signal peptide" evidence="2">
    <location>
        <begin position="1"/>
        <end position="18"/>
    </location>
</feature>
<keyword evidence="4" id="KW-1185">Reference proteome</keyword>
<keyword evidence="2" id="KW-0732">Signal</keyword>
<organism evidence="3 4">
    <name type="scientific">Rhipicephalus microplus</name>
    <name type="common">Cattle tick</name>
    <name type="synonym">Boophilus microplus</name>
    <dbReference type="NCBI Taxonomy" id="6941"/>
    <lineage>
        <taxon>Eukaryota</taxon>
        <taxon>Metazoa</taxon>
        <taxon>Ecdysozoa</taxon>
        <taxon>Arthropoda</taxon>
        <taxon>Chelicerata</taxon>
        <taxon>Arachnida</taxon>
        <taxon>Acari</taxon>
        <taxon>Parasitiformes</taxon>
        <taxon>Ixodida</taxon>
        <taxon>Ixodoidea</taxon>
        <taxon>Ixodidae</taxon>
        <taxon>Rhipicephalinae</taxon>
        <taxon>Rhipicephalus</taxon>
        <taxon>Boophilus</taxon>
    </lineage>
</organism>
<evidence type="ECO:0000256" key="2">
    <source>
        <dbReference type="SAM" id="SignalP"/>
    </source>
</evidence>
<comment type="caution">
    <text evidence="3">The sequence shown here is derived from an EMBL/GenBank/DDBJ whole genome shotgun (WGS) entry which is preliminary data.</text>
</comment>
<feature type="compositionally biased region" description="Polar residues" evidence="1">
    <location>
        <begin position="125"/>
        <end position="142"/>
    </location>
</feature>
<evidence type="ECO:0008006" key="5">
    <source>
        <dbReference type="Google" id="ProtNLM"/>
    </source>
</evidence>
<dbReference type="AlphaFoldDB" id="A0A9J6E4K2"/>
<evidence type="ECO:0000256" key="1">
    <source>
        <dbReference type="SAM" id="MobiDB-lite"/>
    </source>
</evidence>
<proteinExistence type="predicted"/>